<dbReference type="InterPro" id="IPR001296">
    <property type="entry name" value="Glyco_trans_1"/>
</dbReference>
<feature type="domain" description="Glycosyltransferase subfamily 4-like N-terminal" evidence="2">
    <location>
        <begin position="19"/>
        <end position="180"/>
    </location>
</feature>
<dbReference type="PANTHER" id="PTHR45947:SF14">
    <property type="entry name" value="SLL1723 PROTEIN"/>
    <property type="match status" value="1"/>
</dbReference>
<organism evidence="3 4">
    <name type="scientific">Candidatus Falkowbacteria bacterium RIFOXYA2_FULL_47_19</name>
    <dbReference type="NCBI Taxonomy" id="1797994"/>
    <lineage>
        <taxon>Bacteria</taxon>
        <taxon>Candidatus Falkowiibacteriota</taxon>
    </lineage>
</organism>
<dbReference type="PANTHER" id="PTHR45947">
    <property type="entry name" value="SULFOQUINOVOSYL TRANSFERASE SQD2"/>
    <property type="match status" value="1"/>
</dbReference>
<evidence type="ECO:0000313" key="3">
    <source>
        <dbReference type="EMBL" id="OGF28180.1"/>
    </source>
</evidence>
<reference evidence="3 4" key="1">
    <citation type="journal article" date="2016" name="Nat. Commun.">
        <title>Thousands of microbial genomes shed light on interconnected biogeochemical processes in an aquifer system.</title>
        <authorList>
            <person name="Anantharaman K."/>
            <person name="Brown C.T."/>
            <person name="Hug L.A."/>
            <person name="Sharon I."/>
            <person name="Castelle C.J."/>
            <person name="Probst A.J."/>
            <person name="Thomas B.C."/>
            <person name="Singh A."/>
            <person name="Wilkins M.J."/>
            <person name="Karaoz U."/>
            <person name="Brodie E.L."/>
            <person name="Williams K.H."/>
            <person name="Hubbard S.S."/>
            <person name="Banfield J.F."/>
        </authorList>
    </citation>
    <scope>NUCLEOTIDE SEQUENCE [LARGE SCALE GENOMIC DNA]</scope>
</reference>
<dbReference type="GO" id="GO:0016757">
    <property type="term" value="F:glycosyltransferase activity"/>
    <property type="evidence" value="ECO:0007669"/>
    <property type="project" value="InterPro"/>
</dbReference>
<dbReference type="InterPro" id="IPR028098">
    <property type="entry name" value="Glyco_trans_4-like_N"/>
</dbReference>
<dbReference type="InterPro" id="IPR050194">
    <property type="entry name" value="Glycosyltransferase_grp1"/>
</dbReference>
<evidence type="ECO:0008006" key="5">
    <source>
        <dbReference type="Google" id="ProtNLM"/>
    </source>
</evidence>
<comment type="caution">
    <text evidence="3">The sequence shown here is derived from an EMBL/GenBank/DDBJ whole genome shotgun (WGS) entry which is preliminary data.</text>
</comment>
<feature type="domain" description="Glycosyl transferase family 1" evidence="1">
    <location>
        <begin position="192"/>
        <end position="341"/>
    </location>
</feature>
<gene>
    <name evidence="3" type="ORF">A2227_06820</name>
</gene>
<dbReference type="CDD" id="cd03801">
    <property type="entry name" value="GT4_PimA-like"/>
    <property type="match status" value="1"/>
</dbReference>
<protein>
    <recommendedName>
        <fullName evidence="5">Glycosyl transferase family 1 domain-containing protein</fullName>
    </recommendedName>
</protein>
<dbReference type="Pfam" id="PF13439">
    <property type="entry name" value="Glyco_transf_4"/>
    <property type="match status" value="1"/>
</dbReference>
<dbReference type="AlphaFoldDB" id="A0A1F5SNB5"/>
<sequence length="368" mass="41523">MNAKKKLVILSVNYEPYMSGAEQMVREILERLGEKYATTLLTARFDKKLPFYEKRAGFEIFRLGIGHKIADKFLYPVLAAMKARDLNADIIHAVMESYAGGALVLVKYFCPRAKRILTLQSGDLDDDRKQNNPLIRFTWKIIHRSPHIVTAISSFLAHRAERLGVKPENIFITPNGVDLSEVPTEPDRVPGRVLCMGRLSWEKGYDYLIPAWPEVVKAAPEARLVIYGDGPREKEIRGMVRESGVEEKIEIRRPVPHAEFMKEMAKAEVFILPTLAEGLGIVFIEAQACGVPPIGTRVGGVPDVIQDGENGLLIEPKNSDQIAEAILRLLKDRPLRDRLRAGGLLACRRFEWKEILGKIDDIYKDVLK</sequence>
<dbReference type="EMBL" id="MFGB01000002">
    <property type="protein sequence ID" value="OGF28180.1"/>
    <property type="molecule type" value="Genomic_DNA"/>
</dbReference>
<dbReference type="SUPFAM" id="SSF53756">
    <property type="entry name" value="UDP-Glycosyltransferase/glycogen phosphorylase"/>
    <property type="match status" value="1"/>
</dbReference>
<name>A0A1F5SNB5_9BACT</name>
<dbReference type="Pfam" id="PF00534">
    <property type="entry name" value="Glycos_transf_1"/>
    <property type="match status" value="1"/>
</dbReference>
<accession>A0A1F5SNB5</accession>
<evidence type="ECO:0000313" key="4">
    <source>
        <dbReference type="Proteomes" id="UP000178367"/>
    </source>
</evidence>
<evidence type="ECO:0000259" key="2">
    <source>
        <dbReference type="Pfam" id="PF13439"/>
    </source>
</evidence>
<dbReference type="Proteomes" id="UP000178367">
    <property type="component" value="Unassembled WGS sequence"/>
</dbReference>
<dbReference type="STRING" id="1797994.A2227_06820"/>
<evidence type="ECO:0000259" key="1">
    <source>
        <dbReference type="Pfam" id="PF00534"/>
    </source>
</evidence>
<proteinExistence type="predicted"/>
<dbReference type="Gene3D" id="3.40.50.2000">
    <property type="entry name" value="Glycogen Phosphorylase B"/>
    <property type="match status" value="2"/>
</dbReference>